<keyword evidence="1" id="KW-0812">Transmembrane</keyword>
<dbReference type="EMBL" id="CAJNOB010000003">
    <property type="protein sequence ID" value="CAF0691883.1"/>
    <property type="molecule type" value="Genomic_DNA"/>
</dbReference>
<feature type="transmembrane region" description="Helical" evidence="1">
    <location>
        <begin position="12"/>
        <end position="32"/>
    </location>
</feature>
<organism evidence="2 3">
    <name type="scientific">Candidatus Methylacidithermus pantelleriae</name>
    <dbReference type="NCBI Taxonomy" id="2744239"/>
    <lineage>
        <taxon>Bacteria</taxon>
        <taxon>Pseudomonadati</taxon>
        <taxon>Verrucomicrobiota</taxon>
        <taxon>Methylacidiphilae</taxon>
        <taxon>Methylacidiphilales</taxon>
        <taxon>Methylacidiphilaceae</taxon>
        <taxon>Candidatus Methylacidithermus</taxon>
    </lineage>
</organism>
<dbReference type="AlphaFoldDB" id="A0A8J2BGK2"/>
<dbReference type="Proteomes" id="UP000663859">
    <property type="component" value="Unassembled WGS sequence"/>
</dbReference>
<comment type="caution">
    <text evidence="2">The sequence shown here is derived from an EMBL/GenBank/DDBJ whole genome shotgun (WGS) entry which is preliminary data.</text>
</comment>
<reference evidence="2" key="1">
    <citation type="submission" date="2021-02" db="EMBL/GenBank/DDBJ databases">
        <authorList>
            <person name="Cremers G."/>
            <person name="Picone N."/>
        </authorList>
    </citation>
    <scope>NUCLEOTIDE SEQUENCE</scope>
    <source>
        <strain evidence="2">PQ17</strain>
    </source>
</reference>
<name>A0A8J2BGK2_9BACT</name>
<keyword evidence="1" id="KW-1133">Transmembrane helix</keyword>
<keyword evidence="3" id="KW-1185">Reference proteome</keyword>
<accession>A0A8J2BGK2</accession>
<evidence type="ECO:0000313" key="2">
    <source>
        <dbReference type="EMBL" id="CAF0691883.1"/>
    </source>
</evidence>
<protein>
    <submittedName>
        <fullName evidence="2">Uncharacterized protein</fullName>
    </submittedName>
</protein>
<keyword evidence="1" id="KW-0472">Membrane</keyword>
<sequence length="77" mass="8631">MDSPFSGSRILVILLLYIWLGGICISLLWGCVDRLLQGQSCQRFVISSLAGLFLATFSYAWLLQRYLSPPSSHEPPQ</sequence>
<proteinExistence type="predicted"/>
<gene>
    <name evidence="2" type="ORF">MPNT_110011</name>
</gene>
<evidence type="ECO:0000256" key="1">
    <source>
        <dbReference type="SAM" id="Phobius"/>
    </source>
</evidence>
<evidence type="ECO:0000313" key="3">
    <source>
        <dbReference type="Proteomes" id="UP000663859"/>
    </source>
</evidence>
<feature type="transmembrane region" description="Helical" evidence="1">
    <location>
        <begin position="44"/>
        <end position="62"/>
    </location>
</feature>